<dbReference type="AlphaFoldDB" id="A0A5E6MG73"/>
<evidence type="ECO:0008006" key="3">
    <source>
        <dbReference type="Google" id="ProtNLM"/>
    </source>
</evidence>
<dbReference type="EMBL" id="CABFVA020000118">
    <property type="protein sequence ID" value="VVM08111.1"/>
    <property type="molecule type" value="Genomic_DNA"/>
</dbReference>
<sequence length="149" mass="16481">MNLEALLPQLLPIAIKWVETVAADAAATGRALSNPELSVASRVGVRFPERIRLRILHQFPVPEDPRLAEAARQLGLLGPNMAGLTLGYSILVREGHLSTRLLLHECRHVYQYEQAGGIAGFLSEYLRSVARVGYDDSPFEQDARAHEVE</sequence>
<name>A0A5E6MG73_9BACT</name>
<proteinExistence type="predicted"/>
<dbReference type="Proteomes" id="UP000334923">
    <property type="component" value="Unassembled WGS sequence"/>
</dbReference>
<dbReference type="OrthoDB" id="196110at2"/>
<reference evidence="1 2" key="1">
    <citation type="submission" date="2019-09" db="EMBL/GenBank/DDBJ databases">
        <authorList>
            <person name="Cremers G."/>
        </authorList>
    </citation>
    <scope>NUCLEOTIDE SEQUENCE [LARGE SCALE GENOMIC DNA]</scope>
    <source>
        <strain evidence="1">4A</strain>
    </source>
</reference>
<keyword evidence="2" id="KW-1185">Reference proteome</keyword>
<protein>
    <recommendedName>
        <fullName evidence="3">DUF4157 domain-containing protein</fullName>
    </recommendedName>
</protein>
<gene>
    <name evidence="1" type="ORF">MAMT_02113</name>
</gene>
<dbReference type="RefSeq" id="WP_142660944.1">
    <property type="nucleotide sequence ID" value="NZ_CABFVA020000118.1"/>
</dbReference>
<accession>A0A5E6MG73</accession>
<organism evidence="1 2">
    <name type="scientific">Methylacidimicrobium tartarophylax</name>
    <dbReference type="NCBI Taxonomy" id="1041768"/>
    <lineage>
        <taxon>Bacteria</taxon>
        <taxon>Pseudomonadati</taxon>
        <taxon>Verrucomicrobiota</taxon>
        <taxon>Methylacidimicrobium</taxon>
    </lineage>
</organism>
<evidence type="ECO:0000313" key="2">
    <source>
        <dbReference type="Proteomes" id="UP000334923"/>
    </source>
</evidence>
<evidence type="ECO:0000313" key="1">
    <source>
        <dbReference type="EMBL" id="VVM08111.1"/>
    </source>
</evidence>